<accession>A0A8J3J7S5</accession>
<feature type="chain" id="PRO_5035187126" description="Glycosyl hydrolase family 76" evidence="1">
    <location>
        <begin position="21"/>
        <end position="357"/>
    </location>
</feature>
<dbReference type="PANTHER" id="PTHR47791">
    <property type="entry name" value="MEIOTICALLY UP-REGULATED GENE 191 PROTEIN"/>
    <property type="match status" value="1"/>
</dbReference>
<dbReference type="Gene3D" id="1.50.10.20">
    <property type="match status" value="1"/>
</dbReference>
<evidence type="ECO:0000313" key="2">
    <source>
        <dbReference type="EMBL" id="GID13562.1"/>
    </source>
</evidence>
<proteinExistence type="predicted"/>
<organism evidence="2 3">
    <name type="scientific">Actinocatenispora rupis</name>
    <dbReference type="NCBI Taxonomy" id="519421"/>
    <lineage>
        <taxon>Bacteria</taxon>
        <taxon>Bacillati</taxon>
        <taxon>Actinomycetota</taxon>
        <taxon>Actinomycetes</taxon>
        <taxon>Micromonosporales</taxon>
        <taxon>Micromonosporaceae</taxon>
        <taxon>Actinocatenispora</taxon>
    </lineage>
</organism>
<dbReference type="GO" id="GO:0005975">
    <property type="term" value="P:carbohydrate metabolic process"/>
    <property type="evidence" value="ECO:0007669"/>
    <property type="project" value="InterPro"/>
</dbReference>
<dbReference type="Proteomes" id="UP000612808">
    <property type="component" value="Unassembled WGS sequence"/>
</dbReference>
<sequence length="357" mass="38404">MVGAVAGCLVLMLGAAPVSAAHGGEARSRAAAAVTAMMGWYDTDSGRWDRDAPWWQSGNALQSLLDYVAATGDRRYLSVAAHTIDVQRAPLPWWPEGGGDFRADSTDDTGWWALALVRMYDLTGDQRYLDIAAEDEDYMGRYWDPVCGGGLWWDIPTQTYKNAISTELYIELAAALHNRIPGDRAHLARAMRAWRWFAASGMIGPGSLVNDGLTSGCANNGGTTWTYNQGVVLGGLAELYRATGDRTLLAQARRIADAVVSGPELTHDGVLTEPCEPAGSCNADQAAFKGVFARNLATLDRVLPGRPYRGFLAVQADRAYADDRDSTGRYGVRWCGPYDGASIGSQESAVALLTATL</sequence>
<protein>
    <recommendedName>
        <fullName evidence="4">Glycosyl hydrolase family 76</fullName>
    </recommendedName>
</protein>
<dbReference type="SUPFAM" id="SSF48208">
    <property type="entry name" value="Six-hairpin glycosidases"/>
    <property type="match status" value="1"/>
</dbReference>
<dbReference type="Pfam" id="PF03663">
    <property type="entry name" value="Glyco_hydro_76"/>
    <property type="match status" value="1"/>
</dbReference>
<gene>
    <name evidence="2" type="ORF">Aru02nite_44510</name>
</gene>
<dbReference type="AlphaFoldDB" id="A0A8J3J7S5"/>
<evidence type="ECO:0000256" key="1">
    <source>
        <dbReference type="SAM" id="SignalP"/>
    </source>
</evidence>
<dbReference type="EMBL" id="BOMB01000024">
    <property type="protein sequence ID" value="GID13562.1"/>
    <property type="molecule type" value="Genomic_DNA"/>
</dbReference>
<name>A0A8J3J7S5_9ACTN</name>
<reference evidence="2" key="1">
    <citation type="submission" date="2021-01" db="EMBL/GenBank/DDBJ databases">
        <title>Whole genome shotgun sequence of Actinocatenispora rupis NBRC 107355.</title>
        <authorList>
            <person name="Komaki H."/>
            <person name="Tamura T."/>
        </authorList>
    </citation>
    <scope>NUCLEOTIDE SEQUENCE</scope>
    <source>
        <strain evidence="2">NBRC 107355</strain>
    </source>
</reference>
<dbReference type="PANTHER" id="PTHR47791:SF3">
    <property type="entry name" value="MEIOTICALLY UP-REGULATED GENE 191 PROTEIN"/>
    <property type="match status" value="1"/>
</dbReference>
<feature type="signal peptide" evidence="1">
    <location>
        <begin position="1"/>
        <end position="20"/>
    </location>
</feature>
<dbReference type="InterPro" id="IPR005198">
    <property type="entry name" value="Glyco_hydro_76"/>
</dbReference>
<dbReference type="InterPro" id="IPR053169">
    <property type="entry name" value="MUG_Protein"/>
</dbReference>
<keyword evidence="3" id="KW-1185">Reference proteome</keyword>
<evidence type="ECO:0008006" key="4">
    <source>
        <dbReference type="Google" id="ProtNLM"/>
    </source>
</evidence>
<keyword evidence="1" id="KW-0732">Signal</keyword>
<evidence type="ECO:0000313" key="3">
    <source>
        <dbReference type="Proteomes" id="UP000612808"/>
    </source>
</evidence>
<comment type="caution">
    <text evidence="2">The sequence shown here is derived from an EMBL/GenBank/DDBJ whole genome shotgun (WGS) entry which is preliminary data.</text>
</comment>
<dbReference type="InterPro" id="IPR008928">
    <property type="entry name" value="6-hairpin_glycosidase_sf"/>
</dbReference>